<evidence type="ECO:0000256" key="1">
    <source>
        <dbReference type="SAM" id="Phobius"/>
    </source>
</evidence>
<evidence type="ECO:0000313" key="2">
    <source>
        <dbReference type="EMBL" id="RYR38920.1"/>
    </source>
</evidence>
<protein>
    <submittedName>
        <fullName evidence="2">Uncharacterized protein</fullName>
    </submittedName>
</protein>
<gene>
    <name evidence="2" type="ORF">Ahy_A09g044236</name>
</gene>
<dbReference type="EMBL" id="SDMP01000009">
    <property type="protein sequence ID" value="RYR38920.1"/>
    <property type="molecule type" value="Genomic_DNA"/>
</dbReference>
<evidence type="ECO:0000313" key="3">
    <source>
        <dbReference type="Proteomes" id="UP000289738"/>
    </source>
</evidence>
<feature type="transmembrane region" description="Helical" evidence="1">
    <location>
        <begin position="112"/>
        <end position="135"/>
    </location>
</feature>
<keyword evidence="1" id="KW-0472">Membrane</keyword>
<sequence length="136" mass="15444">MKEQKEQFDWKEVRNTLNKIGEQGKWQQRNLAEFRHLYDARTISRSPALIVKPLTIATDHSPSRRNPLTITKKPTHHHSQLTVTPVRSHLCASHLRQPCRTQPSPSPFSPSLMTVVVAALTIALLLHSTLIVFSVP</sequence>
<dbReference type="Proteomes" id="UP000289738">
    <property type="component" value="Chromosome A09"/>
</dbReference>
<comment type="caution">
    <text evidence="2">The sequence shown here is derived from an EMBL/GenBank/DDBJ whole genome shotgun (WGS) entry which is preliminary data.</text>
</comment>
<reference evidence="2 3" key="1">
    <citation type="submission" date="2019-01" db="EMBL/GenBank/DDBJ databases">
        <title>Sequencing of cultivated peanut Arachis hypogaea provides insights into genome evolution and oil improvement.</title>
        <authorList>
            <person name="Chen X."/>
        </authorList>
    </citation>
    <scope>NUCLEOTIDE SEQUENCE [LARGE SCALE GENOMIC DNA]</scope>
    <source>
        <strain evidence="3">cv. Fuhuasheng</strain>
        <tissue evidence="2">Leaves</tissue>
    </source>
</reference>
<proteinExistence type="predicted"/>
<name>A0A445BJR5_ARAHY</name>
<accession>A0A445BJR5</accession>
<keyword evidence="3" id="KW-1185">Reference proteome</keyword>
<organism evidence="2 3">
    <name type="scientific">Arachis hypogaea</name>
    <name type="common">Peanut</name>
    <dbReference type="NCBI Taxonomy" id="3818"/>
    <lineage>
        <taxon>Eukaryota</taxon>
        <taxon>Viridiplantae</taxon>
        <taxon>Streptophyta</taxon>
        <taxon>Embryophyta</taxon>
        <taxon>Tracheophyta</taxon>
        <taxon>Spermatophyta</taxon>
        <taxon>Magnoliopsida</taxon>
        <taxon>eudicotyledons</taxon>
        <taxon>Gunneridae</taxon>
        <taxon>Pentapetalae</taxon>
        <taxon>rosids</taxon>
        <taxon>fabids</taxon>
        <taxon>Fabales</taxon>
        <taxon>Fabaceae</taxon>
        <taxon>Papilionoideae</taxon>
        <taxon>50 kb inversion clade</taxon>
        <taxon>dalbergioids sensu lato</taxon>
        <taxon>Dalbergieae</taxon>
        <taxon>Pterocarpus clade</taxon>
        <taxon>Arachis</taxon>
    </lineage>
</organism>
<dbReference type="AlphaFoldDB" id="A0A445BJR5"/>
<keyword evidence="1" id="KW-0812">Transmembrane</keyword>
<keyword evidence="1" id="KW-1133">Transmembrane helix</keyword>